<name>A0A091V730_OPIHO</name>
<reference evidence="2 3" key="1">
    <citation type="submission" date="2014-04" db="EMBL/GenBank/DDBJ databases">
        <title>Genome evolution of avian class.</title>
        <authorList>
            <person name="Zhang G."/>
            <person name="Li C."/>
        </authorList>
    </citation>
    <scope>NUCLEOTIDE SEQUENCE [LARGE SCALE GENOMIC DNA]</scope>
    <source>
        <strain evidence="2">BGI_N306</strain>
    </source>
</reference>
<sequence length="85" mass="8350">ALARGTPSAATGAAGDAGEVTELRVDGDSVTAEDAAKSSRGGGAHSSVLREGAEDAARKNEHHVRGLVGNSGRLPDTGLMAAVGQ</sequence>
<evidence type="ECO:0000313" key="2">
    <source>
        <dbReference type="EMBL" id="KFQ98614.1"/>
    </source>
</evidence>
<proteinExistence type="predicted"/>
<dbReference type="EMBL" id="KK733736">
    <property type="protein sequence ID" value="KFQ98614.1"/>
    <property type="molecule type" value="Genomic_DNA"/>
</dbReference>
<organism evidence="2 3">
    <name type="scientific">Opisthocomus hoazin</name>
    <name type="common">Hoatzin</name>
    <name type="synonym">Phasianus hoazin</name>
    <dbReference type="NCBI Taxonomy" id="30419"/>
    <lineage>
        <taxon>Eukaryota</taxon>
        <taxon>Metazoa</taxon>
        <taxon>Chordata</taxon>
        <taxon>Craniata</taxon>
        <taxon>Vertebrata</taxon>
        <taxon>Euteleostomi</taxon>
        <taxon>Archelosauria</taxon>
        <taxon>Archosauria</taxon>
        <taxon>Dinosauria</taxon>
        <taxon>Saurischia</taxon>
        <taxon>Theropoda</taxon>
        <taxon>Coelurosauria</taxon>
        <taxon>Aves</taxon>
        <taxon>Neognathae</taxon>
        <taxon>Neoaves</taxon>
        <taxon>Opisthocomiformes</taxon>
        <taxon>Opisthocomidae</taxon>
        <taxon>Opisthocomus</taxon>
    </lineage>
</organism>
<evidence type="ECO:0000313" key="3">
    <source>
        <dbReference type="Proteomes" id="UP000053605"/>
    </source>
</evidence>
<evidence type="ECO:0000256" key="1">
    <source>
        <dbReference type="SAM" id="MobiDB-lite"/>
    </source>
</evidence>
<feature type="non-terminal residue" evidence="2">
    <location>
        <position position="85"/>
    </location>
</feature>
<gene>
    <name evidence="2" type="ORF">N306_14114</name>
</gene>
<accession>A0A091V730</accession>
<dbReference type="PhylomeDB" id="A0A091V730"/>
<dbReference type="Proteomes" id="UP000053605">
    <property type="component" value="Unassembled WGS sequence"/>
</dbReference>
<feature type="region of interest" description="Disordered" evidence="1">
    <location>
        <begin position="1"/>
        <end position="85"/>
    </location>
</feature>
<dbReference type="AlphaFoldDB" id="A0A091V730"/>
<feature type="non-terminal residue" evidence="2">
    <location>
        <position position="1"/>
    </location>
</feature>
<protein>
    <submittedName>
        <fullName evidence="2">Uncharacterized protein</fullName>
    </submittedName>
</protein>
<keyword evidence="3" id="KW-1185">Reference proteome</keyword>